<comment type="caution">
    <text evidence="12">The sequence shown here is derived from an EMBL/GenBank/DDBJ whole genome shotgun (WGS) entry which is preliminary data.</text>
</comment>
<accession>A0A6A2X9Z8</accession>
<dbReference type="EMBL" id="VEPZ02001450">
    <property type="protein sequence ID" value="KAE8672253.1"/>
    <property type="molecule type" value="Genomic_DNA"/>
</dbReference>
<dbReference type="PANTHER" id="PTHR43539">
    <property type="entry name" value="FLAVIN-BINDING MONOOXYGENASE-LIKE PROTEIN (AFU_ORTHOLOGUE AFUA_4G09220)"/>
    <property type="match status" value="1"/>
</dbReference>
<comment type="cofactor">
    <cofactor evidence="1">
        <name>FAD</name>
        <dbReference type="ChEBI" id="CHEBI:57692"/>
    </cofactor>
</comment>
<dbReference type="Proteomes" id="UP000436088">
    <property type="component" value="Unassembled WGS sequence"/>
</dbReference>
<evidence type="ECO:0000256" key="10">
    <source>
        <dbReference type="ARBA" id="ARBA00039148"/>
    </source>
</evidence>
<dbReference type="InterPro" id="IPR050982">
    <property type="entry name" value="Auxin_biosynth/cation_transpt"/>
</dbReference>
<dbReference type="GO" id="GO:0050660">
    <property type="term" value="F:flavin adenine dinucleotide binding"/>
    <property type="evidence" value="ECO:0007669"/>
    <property type="project" value="TreeGrafter"/>
</dbReference>
<evidence type="ECO:0000313" key="13">
    <source>
        <dbReference type="Proteomes" id="UP000436088"/>
    </source>
</evidence>
<name>A0A6A2X9Z8_HIBSY</name>
<dbReference type="SUPFAM" id="SSF51735">
    <property type="entry name" value="NAD(P)-binding Rossmann-fold domains"/>
    <property type="match status" value="1"/>
</dbReference>
<keyword evidence="7" id="KW-0560">Oxidoreductase</keyword>
<evidence type="ECO:0000256" key="2">
    <source>
        <dbReference type="ARBA" id="ARBA00004814"/>
    </source>
</evidence>
<keyword evidence="5" id="KW-0274">FAD</keyword>
<evidence type="ECO:0000256" key="7">
    <source>
        <dbReference type="ARBA" id="ARBA00023002"/>
    </source>
</evidence>
<keyword evidence="6" id="KW-0521">NADP</keyword>
<evidence type="ECO:0000256" key="6">
    <source>
        <dbReference type="ARBA" id="ARBA00022857"/>
    </source>
</evidence>
<dbReference type="SUPFAM" id="SSF51905">
    <property type="entry name" value="FAD/NAD(P)-binding domain"/>
    <property type="match status" value="1"/>
</dbReference>
<evidence type="ECO:0000256" key="8">
    <source>
        <dbReference type="ARBA" id="ARBA00023033"/>
    </source>
</evidence>
<evidence type="ECO:0000256" key="5">
    <source>
        <dbReference type="ARBA" id="ARBA00022827"/>
    </source>
</evidence>
<dbReference type="Gene3D" id="3.50.50.60">
    <property type="entry name" value="FAD/NAD(P)-binding domain"/>
    <property type="match status" value="2"/>
</dbReference>
<reference evidence="12" key="1">
    <citation type="submission" date="2019-09" db="EMBL/GenBank/DDBJ databases">
        <title>Draft genome information of white flower Hibiscus syriacus.</title>
        <authorList>
            <person name="Kim Y.-M."/>
        </authorList>
    </citation>
    <scope>NUCLEOTIDE SEQUENCE [LARGE SCALE GENOMIC DNA]</scope>
    <source>
        <strain evidence="12">YM2019G1</strain>
    </source>
</reference>
<sequence>MAIIVGAGPSGLATAASLSFHSIPYIILEREDCSASVWKKYSYDRLHLHLDKQISALPHLQFPDSYPKFVSRKEFISYLDDYFSHFKINPSYRRCVELAEFDEATEKWIVKARNLDSNQVEEFIERFLIVATGETCDPYTADMQGLKSFPGDVLHSTQYRNGKALETRKLWLSGRIHIVSKEILELGVKLSGYIPVNVADWLVGMVSQVLPTISNIRGSEVEFENSETHAFDTIVFCTGFKRSTHLWLKGDDCLLNEDGIAKQSFPNHWKGEIGCPEEDCLGQTLMRKT</sequence>
<comment type="pathway">
    <text evidence="2">Plant hormone metabolism; auxin biosynthesis.</text>
</comment>
<dbReference type="EC" id="1.14.13.168" evidence="10"/>
<comment type="similarity">
    <text evidence="3">Belongs to the FMO family.</text>
</comment>
<comment type="catalytic activity">
    <reaction evidence="11">
        <text>indole-3-pyruvate + NADPH + O2 + H(+) = (indol-3-yl)acetate + CO2 + NADP(+) + H2O</text>
        <dbReference type="Rhea" id="RHEA:34331"/>
        <dbReference type="ChEBI" id="CHEBI:15377"/>
        <dbReference type="ChEBI" id="CHEBI:15378"/>
        <dbReference type="ChEBI" id="CHEBI:15379"/>
        <dbReference type="ChEBI" id="CHEBI:16526"/>
        <dbReference type="ChEBI" id="CHEBI:17640"/>
        <dbReference type="ChEBI" id="CHEBI:30854"/>
        <dbReference type="ChEBI" id="CHEBI:57783"/>
        <dbReference type="ChEBI" id="CHEBI:58349"/>
        <dbReference type="EC" id="1.14.13.168"/>
    </reaction>
</comment>
<keyword evidence="8" id="KW-0503">Monooxygenase</keyword>
<gene>
    <name evidence="12" type="ORF">F3Y22_tig00111848pilonHSYRG00385</name>
</gene>
<evidence type="ECO:0000313" key="12">
    <source>
        <dbReference type="EMBL" id="KAE8672253.1"/>
    </source>
</evidence>
<dbReference type="InterPro" id="IPR036291">
    <property type="entry name" value="NAD(P)-bd_dom_sf"/>
</dbReference>
<evidence type="ECO:0000256" key="4">
    <source>
        <dbReference type="ARBA" id="ARBA00022630"/>
    </source>
</evidence>
<keyword evidence="9" id="KW-0073">Auxin biosynthesis</keyword>
<organism evidence="12 13">
    <name type="scientific">Hibiscus syriacus</name>
    <name type="common">Rose of Sharon</name>
    <dbReference type="NCBI Taxonomy" id="106335"/>
    <lineage>
        <taxon>Eukaryota</taxon>
        <taxon>Viridiplantae</taxon>
        <taxon>Streptophyta</taxon>
        <taxon>Embryophyta</taxon>
        <taxon>Tracheophyta</taxon>
        <taxon>Spermatophyta</taxon>
        <taxon>Magnoliopsida</taxon>
        <taxon>eudicotyledons</taxon>
        <taxon>Gunneridae</taxon>
        <taxon>Pentapetalae</taxon>
        <taxon>rosids</taxon>
        <taxon>malvids</taxon>
        <taxon>Malvales</taxon>
        <taxon>Malvaceae</taxon>
        <taxon>Malvoideae</taxon>
        <taxon>Hibiscus</taxon>
    </lineage>
</organism>
<dbReference type="GO" id="GO:0009851">
    <property type="term" value="P:auxin biosynthetic process"/>
    <property type="evidence" value="ECO:0007669"/>
    <property type="project" value="UniProtKB-KW"/>
</dbReference>
<evidence type="ECO:0000256" key="11">
    <source>
        <dbReference type="ARBA" id="ARBA00047707"/>
    </source>
</evidence>
<protein>
    <recommendedName>
        <fullName evidence="10">indole-3-pyruvate monooxygenase</fullName>
        <ecNumber evidence="10">1.14.13.168</ecNumber>
    </recommendedName>
</protein>
<dbReference type="PANTHER" id="PTHR43539:SF42">
    <property type="entry name" value="OS01G0273800 PROTEIN"/>
    <property type="match status" value="1"/>
</dbReference>
<keyword evidence="4" id="KW-0285">Flavoprotein</keyword>
<dbReference type="GO" id="GO:0103075">
    <property type="term" value="F:indole-3-pyruvate monooxygenase activity"/>
    <property type="evidence" value="ECO:0007669"/>
    <property type="project" value="UniProtKB-EC"/>
</dbReference>
<dbReference type="AlphaFoldDB" id="A0A6A2X9Z8"/>
<evidence type="ECO:0000256" key="1">
    <source>
        <dbReference type="ARBA" id="ARBA00001974"/>
    </source>
</evidence>
<keyword evidence="13" id="KW-1185">Reference proteome</keyword>
<evidence type="ECO:0000256" key="3">
    <source>
        <dbReference type="ARBA" id="ARBA00009183"/>
    </source>
</evidence>
<evidence type="ECO:0000256" key="9">
    <source>
        <dbReference type="ARBA" id="ARBA00023070"/>
    </source>
</evidence>
<dbReference type="InterPro" id="IPR036188">
    <property type="entry name" value="FAD/NAD-bd_sf"/>
</dbReference>
<dbReference type="Pfam" id="PF13738">
    <property type="entry name" value="Pyr_redox_3"/>
    <property type="match status" value="1"/>
</dbReference>
<proteinExistence type="inferred from homology"/>